<dbReference type="RefSeq" id="WP_262167541.1">
    <property type="nucleotide sequence ID" value="NZ_CP104965.1"/>
</dbReference>
<protein>
    <submittedName>
        <fullName evidence="1">DUF1489 domain-containing protein</fullName>
    </submittedName>
</protein>
<dbReference type="PIRSF" id="PIRSF032025">
    <property type="entry name" value="UCP032025"/>
    <property type="match status" value="1"/>
</dbReference>
<dbReference type="InterPro" id="IPR008320">
    <property type="entry name" value="UCP032025"/>
</dbReference>
<sequence>MIHMVKLSVGVASLAELESYRDERAHWWGADYGEDVHVHRTRMRPKRAEEMEGVSSIYWVIAGAIVCRQPILRLAPYTDAEGKDYCDIIMSRDMVRTVPYPKRPFQGWRYLRPEDAPPDLGANENAEALALAADLAKLGLI</sequence>
<gene>
    <name evidence="1" type="ORF">N8A98_18605</name>
</gene>
<dbReference type="Proteomes" id="UP001061862">
    <property type="component" value="Chromosome"/>
</dbReference>
<evidence type="ECO:0000313" key="1">
    <source>
        <dbReference type="EMBL" id="UXN69228.1"/>
    </source>
</evidence>
<organism evidence="1 2">
    <name type="scientific">Devosia neptuniae</name>
    <dbReference type="NCBI Taxonomy" id="191302"/>
    <lineage>
        <taxon>Bacteria</taxon>
        <taxon>Pseudomonadati</taxon>
        <taxon>Pseudomonadota</taxon>
        <taxon>Alphaproteobacteria</taxon>
        <taxon>Hyphomicrobiales</taxon>
        <taxon>Devosiaceae</taxon>
        <taxon>Devosia</taxon>
    </lineage>
</organism>
<reference evidence="1 2" key="1">
    <citation type="submission" date="2022-09" db="EMBL/GenBank/DDBJ databases">
        <title>Interaction between co-microsymbionts with complementary sets of symbiotic genes in legume-rhizobium systems.</title>
        <authorList>
            <person name="Safronova V."/>
            <person name="Sazanova A."/>
            <person name="Afonin A."/>
            <person name="Chirak E."/>
        </authorList>
    </citation>
    <scope>NUCLEOTIDE SEQUENCE [LARGE SCALE GENOMIC DNA]</scope>
    <source>
        <strain evidence="1 2">A18/4-1</strain>
    </source>
</reference>
<accession>A0ABY6CAF4</accession>
<keyword evidence="2" id="KW-1185">Reference proteome</keyword>
<name>A0ABY6CAF4_9HYPH</name>
<dbReference type="Pfam" id="PF07370">
    <property type="entry name" value="DUF1489"/>
    <property type="match status" value="1"/>
</dbReference>
<proteinExistence type="predicted"/>
<evidence type="ECO:0000313" key="2">
    <source>
        <dbReference type="Proteomes" id="UP001061862"/>
    </source>
</evidence>
<dbReference type="EMBL" id="CP104965">
    <property type="protein sequence ID" value="UXN69228.1"/>
    <property type="molecule type" value="Genomic_DNA"/>
</dbReference>